<dbReference type="AlphaFoldDB" id="A0A9Q3PQL9"/>
<feature type="non-terminal residue" evidence="1">
    <location>
        <position position="1"/>
    </location>
</feature>
<reference evidence="1" key="1">
    <citation type="submission" date="2021-03" db="EMBL/GenBank/DDBJ databases">
        <title>Draft genome sequence of rust myrtle Austropuccinia psidii MF-1, a brazilian biotype.</title>
        <authorList>
            <person name="Quecine M.C."/>
            <person name="Pachon D.M.R."/>
            <person name="Bonatelli M.L."/>
            <person name="Correr F.H."/>
            <person name="Franceschini L.M."/>
            <person name="Leite T.F."/>
            <person name="Margarido G.R.A."/>
            <person name="Almeida C.A."/>
            <person name="Ferrarezi J.A."/>
            <person name="Labate C.A."/>
        </authorList>
    </citation>
    <scope>NUCLEOTIDE SEQUENCE</scope>
    <source>
        <strain evidence="1">MF-1</strain>
    </source>
</reference>
<dbReference type="EMBL" id="AVOT02086387">
    <property type="protein sequence ID" value="MBW0570514.1"/>
    <property type="molecule type" value="Genomic_DNA"/>
</dbReference>
<evidence type="ECO:0000313" key="1">
    <source>
        <dbReference type="EMBL" id="MBW0570514.1"/>
    </source>
</evidence>
<evidence type="ECO:0000313" key="2">
    <source>
        <dbReference type="Proteomes" id="UP000765509"/>
    </source>
</evidence>
<accession>A0A9Q3PQL9</accession>
<organism evidence="1 2">
    <name type="scientific">Austropuccinia psidii MF-1</name>
    <dbReference type="NCBI Taxonomy" id="1389203"/>
    <lineage>
        <taxon>Eukaryota</taxon>
        <taxon>Fungi</taxon>
        <taxon>Dikarya</taxon>
        <taxon>Basidiomycota</taxon>
        <taxon>Pucciniomycotina</taxon>
        <taxon>Pucciniomycetes</taxon>
        <taxon>Pucciniales</taxon>
        <taxon>Sphaerophragmiaceae</taxon>
        <taxon>Austropuccinia</taxon>
    </lineage>
</organism>
<sequence length="112" mass="12480">PNDPETVGLGERGTQEPEVVINNSRINSPLNRNITSTQLENDAVSPESNLNSDALWLQMSQYVEQTQKQFAELEASHGRMKKLTASMDKIVKTLQEGHAQLSKASEETKKKD</sequence>
<comment type="caution">
    <text evidence="1">The sequence shown here is derived from an EMBL/GenBank/DDBJ whole genome shotgun (WGS) entry which is preliminary data.</text>
</comment>
<proteinExistence type="predicted"/>
<name>A0A9Q3PQL9_9BASI</name>
<protein>
    <submittedName>
        <fullName evidence="1">Uncharacterized protein</fullName>
    </submittedName>
</protein>
<keyword evidence="2" id="KW-1185">Reference proteome</keyword>
<dbReference type="Proteomes" id="UP000765509">
    <property type="component" value="Unassembled WGS sequence"/>
</dbReference>
<gene>
    <name evidence="1" type="ORF">O181_110229</name>
</gene>